<feature type="domain" description="EamA" evidence="8">
    <location>
        <begin position="151"/>
        <end position="284"/>
    </location>
</feature>
<comment type="caution">
    <text evidence="9">The sequence shown here is derived from an EMBL/GenBank/DDBJ whole genome shotgun (WGS) entry which is preliminary data.</text>
</comment>
<name>A0ABV6GA18_9BACI</name>
<keyword evidence="5 7" id="KW-1133">Transmembrane helix</keyword>
<dbReference type="InterPro" id="IPR000620">
    <property type="entry name" value="EamA_dom"/>
</dbReference>
<evidence type="ECO:0000256" key="2">
    <source>
        <dbReference type="ARBA" id="ARBA00007362"/>
    </source>
</evidence>
<dbReference type="Proteomes" id="UP001589854">
    <property type="component" value="Unassembled WGS sequence"/>
</dbReference>
<dbReference type="RefSeq" id="WP_378930601.1">
    <property type="nucleotide sequence ID" value="NZ_JBHLVO010000002.1"/>
</dbReference>
<evidence type="ECO:0000256" key="5">
    <source>
        <dbReference type="ARBA" id="ARBA00022989"/>
    </source>
</evidence>
<evidence type="ECO:0000313" key="10">
    <source>
        <dbReference type="Proteomes" id="UP001589854"/>
    </source>
</evidence>
<comment type="subcellular location">
    <subcellularLocation>
        <location evidence="1">Cell membrane</location>
        <topology evidence="1">Multi-pass membrane protein</topology>
    </subcellularLocation>
</comment>
<feature type="transmembrane region" description="Helical" evidence="7">
    <location>
        <begin position="211"/>
        <end position="232"/>
    </location>
</feature>
<feature type="transmembrane region" description="Helical" evidence="7">
    <location>
        <begin position="153"/>
        <end position="170"/>
    </location>
</feature>
<keyword evidence="10" id="KW-1185">Reference proteome</keyword>
<feature type="domain" description="EamA" evidence="8">
    <location>
        <begin position="3"/>
        <end position="136"/>
    </location>
</feature>
<proteinExistence type="inferred from homology"/>
<evidence type="ECO:0000259" key="8">
    <source>
        <dbReference type="Pfam" id="PF00892"/>
    </source>
</evidence>
<organism evidence="9 10">
    <name type="scientific">Metabacillus herbersteinensis</name>
    <dbReference type="NCBI Taxonomy" id="283816"/>
    <lineage>
        <taxon>Bacteria</taxon>
        <taxon>Bacillati</taxon>
        <taxon>Bacillota</taxon>
        <taxon>Bacilli</taxon>
        <taxon>Bacillales</taxon>
        <taxon>Bacillaceae</taxon>
        <taxon>Metabacillus</taxon>
    </lineage>
</organism>
<protein>
    <submittedName>
        <fullName evidence="9">DMT family transporter</fullName>
    </submittedName>
</protein>
<dbReference type="EMBL" id="JBHLVO010000002">
    <property type="protein sequence ID" value="MFC0270532.1"/>
    <property type="molecule type" value="Genomic_DNA"/>
</dbReference>
<evidence type="ECO:0000256" key="1">
    <source>
        <dbReference type="ARBA" id="ARBA00004651"/>
    </source>
</evidence>
<dbReference type="PANTHER" id="PTHR42920">
    <property type="entry name" value="OS03G0707200 PROTEIN-RELATED"/>
    <property type="match status" value="1"/>
</dbReference>
<feature type="transmembrane region" description="Helical" evidence="7">
    <location>
        <begin position="182"/>
        <end position="199"/>
    </location>
</feature>
<feature type="transmembrane region" description="Helical" evidence="7">
    <location>
        <begin position="64"/>
        <end position="88"/>
    </location>
</feature>
<evidence type="ECO:0000256" key="6">
    <source>
        <dbReference type="ARBA" id="ARBA00023136"/>
    </source>
</evidence>
<dbReference type="Pfam" id="PF00892">
    <property type="entry name" value="EamA"/>
    <property type="match status" value="2"/>
</dbReference>
<dbReference type="PANTHER" id="PTHR42920:SF15">
    <property type="entry name" value="MEMBRANE PROTEIN"/>
    <property type="match status" value="1"/>
</dbReference>
<reference evidence="9 10" key="1">
    <citation type="submission" date="2024-09" db="EMBL/GenBank/DDBJ databases">
        <authorList>
            <person name="Sun Q."/>
            <person name="Mori K."/>
        </authorList>
    </citation>
    <scope>NUCLEOTIDE SEQUENCE [LARGE SCALE GENOMIC DNA]</scope>
    <source>
        <strain evidence="9 10">CCM 7228</strain>
    </source>
</reference>
<keyword evidence="4 7" id="KW-0812">Transmembrane</keyword>
<feature type="transmembrane region" description="Helical" evidence="7">
    <location>
        <begin position="32"/>
        <end position="52"/>
    </location>
</feature>
<evidence type="ECO:0000313" key="9">
    <source>
        <dbReference type="EMBL" id="MFC0270532.1"/>
    </source>
</evidence>
<feature type="transmembrane region" description="Helical" evidence="7">
    <location>
        <begin position="244"/>
        <end position="261"/>
    </location>
</feature>
<evidence type="ECO:0000256" key="7">
    <source>
        <dbReference type="SAM" id="Phobius"/>
    </source>
</evidence>
<evidence type="ECO:0000256" key="4">
    <source>
        <dbReference type="ARBA" id="ARBA00022692"/>
    </source>
</evidence>
<gene>
    <name evidence="9" type="ORF">ACFFIX_03555</name>
</gene>
<dbReference type="InterPro" id="IPR037185">
    <property type="entry name" value="EmrE-like"/>
</dbReference>
<accession>A0ABV6GA18</accession>
<feature type="transmembrane region" description="Helical" evidence="7">
    <location>
        <begin position="122"/>
        <end position="141"/>
    </location>
</feature>
<feature type="transmembrane region" description="Helical" evidence="7">
    <location>
        <begin position="94"/>
        <end position="113"/>
    </location>
</feature>
<sequence length="309" mass="34359">MHFYYLLLLVTSFLWAGNFVAGKFLVGYASPLALTEMRWLIAVVLLFFFVLWKEKSVTVPKKALLPLILMGFSGVVLFNVFLFLALRSTSADNVGLLSTLNPIAIAVAAYFIFREKMSVQQIFAMFVSLIGVLFVLTHGHLENIFSMKFNIGDLYMLLAVSIWGLYSMAGRVAMKLVSPYKATLWSGIFGTIFILPFTFSEMTTIQTDGVFWIATLYAAVGATVLAMVFWNIGVHYIGGTKSGMFLNFNPIFTAILAYFLLGEKITGAQAIGALLIMTGVVLFTVKVRKKEFKSINSDTAYDKKKHNVS</sequence>
<comment type="similarity">
    <text evidence="2">Belongs to the EamA transporter family.</text>
</comment>
<feature type="transmembrane region" description="Helical" evidence="7">
    <location>
        <begin position="267"/>
        <end position="285"/>
    </location>
</feature>
<evidence type="ECO:0000256" key="3">
    <source>
        <dbReference type="ARBA" id="ARBA00022475"/>
    </source>
</evidence>
<keyword evidence="3" id="KW-1003">Cell membrane</keyword>
<keyword evidence="6 7" id="KW-0472">Membrane</keyword>
<dbReference type="InterPro" id="IPR051258">
    <property type="entry name" value="Diverse_Substrate_Transporter"/>
</dbReference>
<dbReference type="SUPFAM" id="SSF103481">
    <property type="entry name" value="Multidrug resistance efflux transporter EmrE"/>
    <property type="match status" value="2"/>
</dbReference>